<organism evidence="4 5">
    <name type="scientific">Pseudopedobacter saltans (strain ATCC 51119 / DSM 12145 / JCM 21818 / CCUG 39354 / LMG 10337 / NBRC 100064 / NCIMB 13643)</name>
    <name type="common">Pedobacter saltans</name>
    <dbReference type="NCBI Taxonomy" id="762903"/>
    <lineage>
        <taxon>Bacteria</taxon>
        <taxon>Pseudomonadati</taxon>
        <taxon>Bacteroidota</taxon>
        <taxon>Sphingobacteriia</taxon>
        <taxon>Sphingobacteriales</taxon>
        <taxon>Sphingobacteriaceae</taxon>
        <taxon>Pseudopedobacter</taxon>
    </lineage>
</organism>
<gene>
    <name evidence="4" type="ordered locus">Pedsa_0804</name>
</gene>
<evidence type="ECO:0000256" key="1">
    <source>
        <dbReference type="SAM" id="SignalP"/>
    </source>
</evidence>
<feature type="signal peptide" evidence="1">
    <location>
        <begin position="1"/>
        <end position="21"/>
    </location>
</feature>
<dbReference type="InterPro" id="IPR044060">
    <property type="entry name" value="Bacterial_rp_domain"/>
</dbReference>
<sequence>MIKFNLSAPLFLLIFFLLATAKKMEAQTNAEMEDIAIDVLDGVSSMGWDPANQGIYINWHRENFQQVNSESGGASDLRDEPTRHDTQNDIRALQHYYWWKWLNNGDTRYDLAIARLLPTVKSKFKTSSSEKGWMYYVFLRLYQYADSQAEKDFWEGVILQWAPKMINKIDPTYGVIYQNGLGNCDCGSKTIYLDKAYRVGHNVQMGAALVDAGTRFNKPDWVTKGYALTMKAYEQAFVESYGLFGRIYLISDDVYGTDKLWDTQAKLGETSETIDALVRAASITGNQQIKTDFNMIATKMLNALRDQPVHDKSIYGGYFSAQYVGVNHDGKTGVSDGNKEMRQGSLLGTFTLANRLIVPNNQWIDLENEMKRIVCRTSTDSKPGMYLRNSPAPDGDYNEYRKTIAGWTFDMNPNWSLAGNIEGGKNWVSNESNSLCLLGIFQYLTEKPDESGKRTYELELNSTEGGTVITNPNLPDYEAGTSVNLTATANPGYVFKSWSGDLTATTNPVTLAVDGFKRITANFEKDGVLIVNLTVYDAPHAAGWSIEDNLQQGDFLYSDRVFTVKTLPAAYAGLQWIKPANDSKGVNADPLLSFKVTKDAEVYIAFINNSAVTKPDWLINNWTNTGDLIVSSNSNASYTVYKKEITANTLINLPPNNNSKDTYFVMAKSLTTTPLTILSFKVVKVAPGYTKGAELTWTTTNEINTDKFLVERSLDGVNFKVIGSVKSNNVSGIQRYSFIDENAPVNTCYYRLQQLDQDGKCTYSRVLAFTNETAYKLSVYPNPAGNQIKISHAETGADAWLRIFNADGKQVKKQRIEKGWFDSECNIEELPAGVYILEFSDKPVAETIRFLKK</sequence>
<dbReference type="Pfam" id="PF18998">
    <property type="entry name" value="Flg_new_2"/>
    <property type="match status" value="1"/>
</dbReference>
<evidence type="ECO:0000259" key="2">
    <source>
        <dbReference type="Pfam" id="PF18962"/>
    </source>
</evidence>
<dbReference type="HOGENOM" id="CLU_334597_0_0_10"/>
<proteinExistence type="predicted"/>
<dbReference type="Pfam" id="PF18962">
    <property type="entry name" value="Por_Secre_tail"/>
    <property type="match status" value="1"/>
</dbReference>
<dbReference type="AlphaFoldDB" id="F0S978"/>
<evidence type="ECO:0000259" key="3">
    <source>
        <dbReference type="Pfam" id="PF18998"/>
    </source>
</evidence>
<feature type="domain" description="Bacterial repeat" evidence="3">
    <location>
        <begin position="456"/>
        <end position="526"/>
    </location>
</feature>
<reference evidence="4 5" key="1">
    <citation type="journal article" date="2011" name="Stand. Genomic Sci.">
        <title>Complete genome sequence of the gliding, heparinolytic Pedobacter saltans type strain (113).</title>
        <authorList>
            <person name="Liolios K."/>
            <person name="Sikorski J."/>
            <person name="Lu M."/>
            <person name="Nolan M."/>
            <person name="Lapidus A."/>
            <person name="Lucas S."/>
            <person name="Hammon N."/>
            <person name="Deshpande S."/>
            <person name="Cheng J.F."/>
            <person name="Tapia R."/>
            <person name="Han C."/>
            <person name="Goodwin L."/>
            <person name="Pitluck S."/>
            <person name="Huntemann M."/>
            <person name="Ivanova N."/>
            <person name="Pagani I."/>
            <person name="Mavromatis K."/>
            <person name="Ovchinikova G."/>
            <person name="Pati A."/>
            <person name="Chen A."/>
            <person name="Palaniappan K."/>
            <person name="Land M."/>
            <person name="Hauser L."/>
            <person name="Brambilla E.M."/>
            <person name="Kotsyurbenko O."/>
            <person name="Rohde M."/>
            <person name="Tindall B.J."/>
            <person name="Abt B."/>
            <person name="Goker M."/>
            <person name="Detter J.C."/>
            <person name="Woyke T."/>
            <person name="Bristow J."/>
            <person name="Eisen J.A."/>
            <person name="Markowitz V."/>
            <person name="Hugenholtz P."/>
            <person name="Klenk H.P."/>
            <person name="Kyrpides N.C."/>
        </authorList>
    </citation>
    <scope>NUCLEOTIDE SEQUENCE [LARGE SCALE GENOMIC DNA]</scope>
    <source>
        <strain evidence="5">ATCC 51119 / DSM 12145 / JCM 21818 / LMG 10337 / NBRC 100064 / NCIMB 13643</strain>
    </source>
</reference>
<dbReference type="NCBIfam" id="TIGR04183">
    <property type="entry name" value="Por_Secre_tail"/>
    <property type="match status" value="1"/>
</dbReference>
<dbReference type="OrthoDB" id="101122at2"/>
<name>F0S978_PSESL</name>
<dbReference type="SUPFAM" id="SSF48208">
    <property type="entry name" value="Six-hairpin glycosidases"/>
    <property type="match status" value="1"/>
</dbReference>
<dbReference type="eggNOG" id="COG4733">
    <property type="taxonomic scope" value="Bacteria"/>
</dbReference>
<dbReference type="eggNOG" id="COG4677">
    <property type="taxonomic scope" value="Bacteria"/>
</dbReference>
<dbReference type="Proteomes" id="UP000000310">
    <property type="component" value="Chromosome"/>
</dbReference>
<keyword evidence="5" id="KW-1185">Reference proteome</keyword>
<evidence type="ECO:0008006" key="6">
    <source>
        <dbReference type="Google" id="ProtNLM"/>
    </source>
</evidence>
<feature type="chain" id="PRO_5003256811" description="Bacterial repeat domain-containing protein" evidence="1">
    <location>
        <begin position="22"/>
        <end position="853"/>
    </location>
</feature>
<reference evidence="5" key="2">
    <citation type="submission" date="2011-02" db="EMBL/GenBank/DDBJ databases">
        <title>The complete genome of Pedobacter saltans DSM 12145.</title>
        <authorList>
            <consortium name="US DOE Joint Genome Institute (JGI-PGF)"/>
            <person name="Lucas S."/>
            <person name="Copeland A."/>
            <person name="Lapidus A."/>
            <person name="Bruce D."/>
            <person name="Goodwin L."/>
            <person name="Pitluck S."/>
            <person name="Kyrpides N."/>
            <person name="Mavromatis K."/>
            <person name="Pagani I."/>
            <person name="Ivanova N."/>
            <person name="Ovchinnikova G."/>
            <person name="Lu M."/>
            <person name="Detter J.C."/>
            <person name="Han C."/>
            <person name="Land M."/>
            <person name="Hauser L."/>
            <person name="Markowitz V."/>
            <person name="Cheng J.-F."/>
            <person name="Hugenholtz P."/>
            <person name="Woyke T."/>
            <person name="Wu D."/>
            <person name="Tindall B."/>
            <person name="Pomrenke H.G."/>
            <person name="Brambilla E."/>
            <person name="Klenk H.-P."/>
            <person name="Eisen J.A."/>
        </authorList>
    </citation>
    <scope>NUCLEOTIDE SEQUENCE [LARGE SCALE GENOMIC DNA]</scope>
    <source>
        <strain evidence="5">ATCC 51119 / DSM 12145 / JCM 21818 / LMG 10337 / NBRC 100064 / NCIMB 13643</strain>
    </source>
</reference>
<accession>F0S978</accession>
<dbReference type="InterPro" id="IPR008928">
    <property type="entry name" value="6-hairpin_glycosidase_sf"/>
</dbReference>
<feature type="domain" description="Secretion system C-terminal sorting" evidence="2">
    <location>
        <begin position="779"/>
        <end position="842"/>
    </location>
</feature>
<evidence type="ECO:0000313" key="5">
    <source>
        <dbReference type="Proteomes" id="UP000000310"/>
    </source>
</evidence>
<dbReference type="GO" id="GO:0005975">
    <property type="term" value="P:carbohydrate metabolic process"/>
    <property type="evidence" value="ECO:0007669"/>
    <property type="project" value="InterPro"/>
</dbReference>
<dbReference type="EMBL" id="CP002545">
    <property type="protein sequence ID" value="ADY51376.1"/>
    <property type="molecule type" value="Genomic_DNA"/>
</dbReference>
<protein>
    <recommendedName>
        <fullName evidence="6">Bacterial repeat domain-containing protein</fullName>
    </recommendedName>
</protein>
<dbReference type="KEGG" id="psn:Pedsa_0804"/>
<evidence type="ECO:0000313" key="4">
    <source>
        <dbReference type="EMBL" id="ADY51376.1"/>
    </source>
</evidence>
<dbReference type="STRING" id="762903.Pedsa_0804"/>
<dbReference type="InterPro" id="IPR026444">
    <property type="entry name" value="Secre_tail"/>
</dbReference>
<dbReference type="eggNOG" id="COG3266">
    <property type="taxonomic scope" value="Bacteria"/>
</dbReference>
<keyword evidence="1" id="KW-0732">Signal</keyword>